<feature type="chain" id="PRO_5039481028" description="Peptidase inhibitor family I36" evidence="1">
    <location>
        <begin position="35"/>
        <end position="153"/>
    </location>
</feature>
<proteinExistence type="predicted"/>
<protein>
    <recommendedName>
        <fullName evidence="4">Peptidase inhibitor family I36</fullName>
    </recommendedName>
</protein>
<feature type="signal peptide" evidence="1">
    <location>
        <begin position="1"/>
        <end position="34"/>
    </location>
</feature>
<organism evidence="2 3">
    <name type="scientific">Longimycelium tulufanense</name>
    <dbReference type="NCBI Taxonomy" id="907463"/>
    <lineage>
        <taxon>Bacteria</taxon>
        <taxon>Bacillati</taxon>
        <taxon>Actinomycetota</taxon>
        <taxon>Actinomycetes</taxon>
        <taxon>Pseudonocardiales</taxon>
        <taxon>Pseudonocardiaceae</taxon>
        <taxon>Longimycelium</taxon>
    </lineage>
</organism>
<accession>A0A8J3C7P5</accession>
<sequence length="153" mass="16713">MGIRGVGSALAGRAARGTAVAAMALVMAAGGVTAAAAERPAAAPGAQETEVTAQPRPSCPRGWVCFWTKHGFRGHRGKVAGNNRNWQAFPERYCRSGTWDNCASSAYNNGRTHHVRFYQHPNYRGRGINIYKGQSRSSLGWMNDRTSSNKWFR</sequence>
<dbReference type="Gene3D" id="2.60.20.10">
    <property type="entry name" value="Crystallins"/>
    <property type="match status" value="1"/>
</dbReference>
<reference evidence="2" key="1">
    <citation type="journal article" date="2014" name="Int. J. Syst. Evol. Microbiol.">
        <title>Complete genome sequence of Corynebacterium casei LMG S-19264T (=DSM 44701T), isolated from a smear-ripened cheese.</title>
        <authorList>
            <consortium name="US DOE Joint Genome Institute (JGI-PGF)"/>
            <person name="Walter F."/>
            <person name="Albersmeier A."/>
            <person name="Kalinowski J."/>
            <person name="Ruckert C."/>
        </authorList>
    </citation>
    <scope>NUCLEOTIDE SEQUENCE</scope>
    <source>
        <strain evidence="2">CGMCC 4.5737</strain>
    </source>
</reference>
<name>A0A8J3C7P5_9PSEU</name>
<keyword evidence="1" id="KW-0732">Signal</keyword>
<gene>
    <name evidence="2" type="ORF">GCM10012275_20870</name>
</gene>
<dbReference type="EMBL" id="BMMK01000007">
    <property type="protein sequence ID" value="GGM49809.1"/>
    <property type="molecule type" value="Genomic_DNA"/>
</dbReference>
<evidence type="ECO:0008006" key="4">
    <source>
        <dbReference type="Google" id="ProtNLM"/>
    </source>
</evidence>
<dbReference type="AlphaFoldDB" id="A0A8J3C7P5"/>
<keyword evidence="3" id="KW-1185">Reference proteome</keyword>
<evidence type="ECO:0000313" key="3">
    <source>
        <dbReference type="Proteomes" id="UP000637578"/>
    </source>
</evidence>
<comment type="caution">
    <text evidence="2">The sequence shown here is derived from an EMBL/GenBank/DDBJ whole genome shotgun (WGS) entry which is preliminary data.</text>
</comment>
<evidence type="ECO:0000256" key="1">
    <source>
        <dbReference type="SAM" id="SignalP"/>
    </source>
</evidence>
<dbReference type="InterPro" id="IPR011024">
    <property type="entry name" value="G_crystallin-like"/>
</dbReference>
<dbReference type="Pfam" id="PF03995">
    <property type="entry name" value="Inhibitor_I36"/>
    <property type="match status" value="1"/>
</dbReference>
<reference evidence="2" key="2">
    <citation type="submission" date="2020-09" db="EMBL/GenBank/DDBJ databases">
        <authorList>
            <person name="Sun Q."/>
            <person name="Zhou Y."/>
        </authorList>
    </citation>
    <scope>NUCLEOTIDE SEQUENCE</scope>
    <source>
        <strain evidence="2">CGMCC 4.5737</strain>
    </source>
</reference>
<evidence type="ECO:0000313" key="2">
    <source>
        <dbReference type="EMBL" id="GGM49809.1"/>
    </source>
</evidence>
<dbReference type="Proteomes" id="UP000637578">
    <property type="component" value="Unassembled WGS sequence"/>
</dbReference>
<dbReference type="SUPFAM" id="SSF49695">
    <property type="entry name" value="gamma-Crystallin-like"/>
    <property type="match status" value="1"/>
</dbReference>